<dbReference type="SFLD" id="SFLDS00003">
    <property type="entry name" value="Haloacid_Dehalogenase"/>
    <property type="match status" value="1"/>
</dbReference>
<dbReference type="InterPro" id="IPR018303">
    <property type="entry name" value="ATPase_P-typ_P_site"/>
</dbReference>
<sequence length="805" mass="88352">MDDTNANQINPSIRGLTENEVKKRIEKGLTNQTDISTDKTTKEIILSNTLTYFNLIFLIITVLLILVGSFRNLTFLPIIIGNTLIGIIQELRAKKTLEKMNFLNAPHADVVRDGVLQQIRSEELVKDDVILLTAGKQICADAVVIDGGIQVNESLLTGEADEVEKTSGSSLLSGSFVVSGECYARLEKVGNESYISKLSMEAKTMGSGEQSEMIRSINLIVKWVGIIIIPIGLILFWQSHFVNDDSIRKSVTSTVAAILGMIPEGLYLLTTIALALSTMNLAKRKVLLHDMKSIETLARVDVLCVDKTGTITEPVMSVKDMFLSKDSRNPLKTTDELKGLLIDYTAASQDNNATMEALKKYADEADGSVGKHRVPLDRLAFSSSLKYGSITFSDGIYLLGAPEFIMRDDYASIEKEILPYAEKGDRVLLFGRYEGSSIANGLSDRVTPLGFVALANPIRENAVKTFAYFKSQDVAIKVISGDNPKTVSQIAVQAGIDNAESYVDATTLDTDTKIKKAVREYTVFGRVTPKQKQKLVQALKKQGHTVAMTGDGVNDILAMKDADCSVAMASGSEAATQAAQVVLLDSDFAHMPDVVYEGRRVVNNVQRSASLFLVKNIFSLLMSLFSVIFMITYPLEPAQISLVSMFTIGAPGFLLALEPNRDRIKGHFLTNVMFKAFPGGLTDVIAVGALVICGEVFALPEESIGTIATMVLCVVGFMILFKISEPLNKMKYGVIGLNIIGFIFSGFFLKKLFALTDLSNICVLLMVVFGFAAESLFRYLTLLVEKLQEYYKKKKPKLKKYLELK</sequence>
<dbReference type="Pfam" id="PF00702">
    <property type="entry name" value="Hydrolase"/>
    <property type="match status" value="1"/>
</dbReference>
<gene>
    <name evidence="8" type="ORF">H8S09_09880</name>
</gene>
<dbReference type="SUPFAM" id="SSF81665">
    <property type="entry name" value="Calcium ATPase, transmembrane domain M"/>
    <property type="match status" value="1"/>
</dbReference>
<dbReference type="GO" id="GO:0005524">
    <property type="term" value="F:ATP binding"/>
    <property type="evidence" value="ECO:0007669"/>
    <property type="project" value="InterPro"/>
</dbReference>
<dbReference type="SFLD" id="SFLDG00002">
    <property type="entry name" value="C1.7:_P-type_atpase_like"/>
    <property type="match status" value="1"/>
</dbReference>
<evidence type="ECO:0000313" key="8">
    <source>
        <dbReference type="EMBL" id="MBC5663197.1"/>
    </source>
</evidence>
<dbReference type="SFLD" id="SFLDF00027">
    <property type="entry name" value="p-type_atpase"/>
    <property type="match status" value="1"/>
</dbReference>
<dbReference type="InterPro" id="IPR023299">
    <property type="entry name" value="ATPase_P-typ_cyto_dom_N"/>
</dbReference>
<feature type="transmembrane region" description="Helical" evidence="6">
    <location>
        <begin position="703"/>
        <end position="720"/>
    </location>
</feature>
<evidence type="ECO:0000256" key="3">
    <source>
        <dbReference type="ARBA" id="ARBA00022967"/>
    </source>
</evidence>
<dbReference type="Pfam" id="PF00122">
    <property type="entry name" value="E1-E2_ATPase"/>
    <property type="match status" value="1"/>
</dbReference>
<dbReference type="InterPro" id="IPR001757">
    <property type="entry name" value="P_typ_ATPase"/>
</dbReference>
<feature type="transmembrane region" description="Helical" evidence="6">
    <location>
        <begin position="49"/>
        <end position="67"/>
    </location>
</feature>
<accession>A0A8I0AKH0</accession>
<feature type="transmembrane region" description="Helical" evidence="6">
    <location>
        <begin position="677"/>
        <end position="697"/>
    </location>
</feature>
<dbReference type="InterPro" id="IPR023298">
    <property type="entry name" value="ATPase_P-typ_TM_dom_sf"/>
</dbReference>
<dbReference type="Gene3D" id="3.40.50.1000">
    <property type="entry name" value="HAD superfamily/HAD-like"/>
    <property type="match status" value="1"/>
</dbReference>
<dbReference type="NCBIfam" id="TIGR01494">
    <property type="entry name" value="ATPase_P-type"/>
    <property type="match status" value="2"/>
</dbReference>
<evidence type="ECO:0000259" key="7">
    <source>
        <dbReference type="Pfam" id="PF00122"/>
    </source>
</evidence>
<keyword evidence="4 6" id="KW-1133">Transmembrane helix</keyword>
<dbReference type="GO" id="GO:0016887">
    <property type="term" value="F:ATP hydrolysis activity"/>
    <property type="evidence" value="ECO:0007669"/>
    <property type="project" value="InterPro"/>
</dbReference>
<keyword evidence="5 6" id="KW-0472">Membrane</keyword>
<keyword evidence="2 6" id="KW-0812">Transmembrane</keyword>
<dbReference type="RefSeq" id="WP_186847807.1">
    <property type="nucleotide sequence ID" value="NZ_JACOOX010000005.1"/>
</dbReference>
<evidence type="ECO:0000256" key="2">
    <source>
        <dbReference type="ARBA" id="ARBA00022692"/>
    </source>
</evidence>
<feature type="transmembrane region" description="Helical" evidence="6">
    <location>
        <begin position="219"/>
        <end position="237"/>
    </location>
</feature>
<dbReference type="SUPFAM" id="SSF56784">
    <property type="entry name" value="HAD-like"/>
    <property type="match status" value="1"/>
</dbReference>
<keyword evidence="9" id="KW-1185">Reference proteome</keyword>
<dbReference type="SUPFAM" id="SSF81653">
    <property type="entry name" value="Calcium ATPase, transduction domain A"/>
    <property type="match status" value="1"/>
</dbReference>
<dbReference type="GO" id="GO:0016020">
    <property type="term" value="C:membrane"/>
    <property type="evidence" value="ECO:0007669"/>
    <property type="project" value="UniProtKB-SubCell"/>
</dbReference>
<dbReference type="AlphaFoldDB" id="A0A8I0AKH0"/>
<dbReference type="InterPro" id="IPR059000">
    <property type="entry name" value="ATPase_P-type_domA"/>
</dbReference>
<comment type="subcellular location">
    <subcellularLocation>
        <location evidence="1">Membrane</location>
        <topology evidence="1">Multi-pass membrane protein</topology>
    </subcellularLocation>
</comment>
<dbReference type="InterPro" id="IPR023214">
    <property type="entry name" value="HAD_sf"/>
</dbReference>
<evidence type="ECO:0000256" key="6">
    <source>
        <dbReference type="SAM" id="Phobius"/>
    </source>
</evidence>
<dbReference type="Gene3D" id="2.70.150.10">
    <property type="entry name" value="Calcium-transporting ATPase, cytoplasmic transduction domain A"/>
    <property type="match status" value="1"/>
</dbReference>
<feature type="domain" description="P-type ATPase A" evidence="7">
    <location>
        <begin position="104"/>
        <end position="199"/>
    </location>
</feature>
<comment type="caution">
    <text evidence="8">The sequence shown here is derived from an EMBL/GenBank/DDBJ whole genome shotgun (WGS) entry which is preliminary data.</text>
</comment>
<evidence type="ECO:0000313" key="9">
    <source>
        <dbReference type="Proteomes" id="UP000615234"/>
    </source>
</evidence>
<dbReference type="InterPro" id="IPR044492">
    <property type="entry name" value="P_typ_ATPase_HD_dom"/>
</dbReference>
<reference evidence="8 9" key="1">
    <citation type="submission" date="2020-08" db="EMBL/GenBank/DDBJ databases">
        <title>Genome public.</title>
        <authorList>
            <person name="Liu C."/>
            <person name="Sun Q."/>
        </authorList>
    </citation>
    <scope>NUCLEOTIDE SEQUENCE [LARGE SCALE GENOMIC DNA]</scope>
    <source>
        <strain evidence="8 9">NSJ-10</strain>
    </source>
</reference>
<dbReference type="PANTHER" id="PTHR42861">
    <property type="entry name" value="CALCIUM-TRANSPORTING ATPASE"/>
    <property type="match status" value="1"/>
</dbReference>
<feature type="transmembrane region" description="Helical" evidence="6">
    <location>
        <begin position="257"/>
        <end position="282"/>
    </location>
</feature>
<feature type="transmembrane region" description="Helical" evidence="6">
    <location>
        <begin position="732"/>
        <end position="749"/>
    </location>
</feature>
<dbReference type="Gene3D" id="1.20.1110.10">
    <property type="entry name" value="Calcium-transporting ATPase, transmembrane domain"/>
    <property type="match status" value="1"/>
</dbReference>
<protein>
    <submittedName>
        <fullName evidence="8">HAD-IC family P-type ATPase</fullName>
    </submittedName>
</protein>
<dbReference type="PROSITE" id="PS00154">
    <property type="entry name" value="ATPASE_E1_E2"/>
    <property type="match status" value="1"/>
</dbReference>
<dbReference type="Gene3D" id="3.40.1110.10">
    <property type="entry name" value="Calcium-transporting ATPase, cytoplasmic domain N"/>
    <property type="match status" value="1"/>
</dbReference>
<feature type="transmembrane region" description="Helical" evidence="6">
    <location>
        <begin position="73"/>
        <end position="91"/>
    </location>
</feature>
<evidence type="ECO:0000256" key="1">
    <source>
        <dbReference type="ARBA" id="ARBA00004141"/>
    </source>
</evidence>
<dbReference type="Proteomes" id="UP000615234">
    <property type="component" value="Unassembled WGS sequence"/>
</dbReference>
<evidence type="ECO:0000256" key="4">
    <source>
        <dbReference type="ARBA" id="ARBA00022989"/>
    </source>
</evidence>
<dbReference type="InterPro" id="IPR008250">
    <property type="entry name" value="ATPase_P-typ_transduc_dom_A_sf"/>
</dbReference>
<feature type="transmembrane region" description="Helical" evidence="6">
    <location>
        <begin position="761"/>
        <end position="784"/>
    </location>
</feature>
<dbReference type="InterPro" id="IPR036412">
    <property type="entry name" value="HAD-like_sf"/>
</dbReference>
<dbReference type="EMBL" id="JACOOX010000005">
    <property type="protein sequence ID" value="MBC5663197.1"/>
    <property type="molecule type" value="Genomic_DNA"/>
</dbReference>
<dbReference type="PRINTS" id="PR00119">
    <property type="entry name" value="CATATPASE"/>
</dbReference>
<name>A0A8I0AKH0_9FIRM</name>
<organism evidence="8 9">
    <name type="scientific">Coprococcus hominis</name>
    <name type="common">ex Liu et al. 2022</name>
    <dbReference type="NCBI Taxonomy" id="2763039"/>
    <lineage>
        <taxon>Bacteria</taxon>
        <taxon>Bacillati</taxon>
        <taxon>Bacillota</taxon>
        <taxon>Clostridia</taxon>
        <taxon>Lachnospirales</taxon>
        <taxon>Lachnospiraceae</taxon>
        <taxon>Coprococcus</taxon>
    </lineage>
</organism>
<feature type="transmembrane region" description="Helical" evidence="6">
    <location>
        <begin position="609"/>
        <end position="632"/>
    </location>
</feature>
<proteinExistence type="predicted"/>
<feature type="transmembrane region" description="Helical" evidence="6">
    <location>
        <begin position="638"/>
        <end position="657"/>
    </location>
</feature>
<evidence type="ECO:0000256" key="5">
    <source>
        <dbReference type="ARBA" id="ARBA00023136"/>
    </source>
</evidence>
<keyword evidence="3" id="KW-1278">Translocase</keyword>
<dbReference type="PRINTS" id="PR00120">
    <property type="entry name" value="HATPASE"/>
</dbReference>